<dbReference type="InterPro" id="IPR013149">
    <property type="entry name" value="ADH-like_C"/>
</dbReference>
<dbReference type="SUPFAM" id="SSF50129">
    <property type="entry name" value="GroES-like"/>
    <property type="match status" value="1"/>
</dbReference>
<feature type="domain" description="Enoyl reductase (ER)" evidence="5">
    <location>
        <begin position="10"/>
        <end position="340"/>
    </location>
</feature>
<dbReference type="SMART" id="SM00829">
    <property type="entry name" value="PKS_ER"/>
    <property type="match status" value="1"/>
</dbReference>
<protein>
    <submittedName>
        <fullName evidence="6">Zinc-binding dehydrogenase</fullName>
    </submittedName>
</protein>
<keyword evidence="1 4" id="KW-0479">Metal-binding</keyword>
<comment type="cofactor">
    <cofactor evidence="4">
        <name>Zn(2+)</name>
        <dbReference type="ChEBI" id="CHEBI:29105"/>
    </cofactor>
</comment>
<dbReference type="PANTHER" id="PTHR43401">
    <property type="entry name" value="L-THREONINE 3-DEHYDROGENASE"/>
    <property type="match status" value="1"/>
</dbReference>
<dbReference type="InterPro" id="IPR002328">
    <property type="entry name" value="ADH_Zn_CS"/>
</dbReference>
<comment type="similarity">
    <text evidence="4">Belongs to the zinc-containing alcohol dehydrogenase family.</text>
</comment>
<dbReference type="InterPro" id="IPR013154">
    <property type="entry name" value="ADH-like_N"/>
</dbReference>
<dbReference type="Gene3D" id="3.90.180.10">
    <property type="entry name" value="Medium-chain alcohol dehydrogenases, catalytic domain"/>
    <property type="match status" value="1"/>
</dbReference>
<dbReference type="InterPro" id="IPR050129">
    <property type="entry name" value="Zn_alcohol_dh"/>
</dbReference>
<dbReference type="PANTHER" id="PTHR43401:SF2">
    <property type="entry name" value="L-THREONINE 3-DEHYDROGENASE"/>
    <property type="match status" value="1"/>
</dbReference>
<evidence type="ECO:0000259" key="5">
    <source>
        <dbReference type="SMART" id="SM00829"/>
    </source>
</evidence>
<organism evidence="6 7">
    <name type="scientific">Negadavirga shengliensis</name>
    <dbReference type="NCBI Taxonomy" id="1389218"/>
    <lineage>
        <taxon>Bacteria</taxon>
        <taxon>Pseudomonadati</taxon>
        <taxon>Bacteroidota</taxon>
        <taxon>Cytophagia</taxon>
        <taxon>Cytophagales</taxon>
        <taxon>Cyclobacteriaceae</taxon>
        <taxon>Negadavirga</taxon>
    </lineage>
</organism>
<dbReference type="SUPFAM" id="SSF51735">
    <property type="entry name" value="NAD(P)-binding Rossmann-fold domains"/>
    <property type="match status" value="1"/>
</dbReference>
<keyword evidence="3" id="KW-0560">Oxidoreductase</keyword>
<accession>A0ABV9T4U7</accession>
<reference evidence="7" key="1">
    <citation type="journal article" date="2019" name="Int. J. Syst. Evol. Microbiol.">
        <title>The Global Catalogue of Microorganisms (GCM) 10K type strain sequencing project: providing services to taxonomists for standard genome sequencing and annotation.</title>
        <authorList>
            <consortium name="The Broad Institute Genomics Platform"/>
            <consortium name="The Broad Institute Genome Sequencing Center for Infectious Disease"/>
            <person name="Wu L."/>
            <person name="Ma J."/>
        </authorList>
    </citation>
    <scope>NUCLEOTIDE SEQUENCE [LARGE SCALE GENOMIC DNA]</scope>
    <source>
        <strain evidence="7">CGMCC 4.7466</strain>
    </source>
</reference>
<dbReference type="EMBL" id="JBHSJJ010000009">
    <property type="protein sequence ID" value="MFC4873215.1"/>
    <property type="molecule type" value="Genomic_DNA"/>
</dbReference>
<comment type="caution">
    <text evidence="6">The sequence shown here is derived from an EMBL/GenBank/DDBJ whole genome shotgun (WGS) entry which is preliminary data.</text>
</comment>
<gene>
    <name evidence="6" type="ORF">ACFPFU_16060</name>
</gene>
<dbReference type="InterPro" id="IPR036291">
    <property type="entry name" value="NAD(P)-bd_dom_sf"/>
</dbReference>
<proteinExistence type="inferred from homology"/>
<evidence type="ECO:0000256" key="2">
    <source>
        <dbReference type="ARBA" id="ARBA00022833"/>
    </source>
</evidence>
<keyword evidence="2 4" id="KW-0862">Zinc</keyword>
<evidence type="ECO:0000313" key="7">
    <source>
        <dbReference type="Proteomes" id="UP001595818"/>
    </source>
</evidence>
<dbReference type="InterPro" id="IPR020843">
    <property type="entry name" value="ER"/>
</dbReference>
<dbReference type="Proteomes" id="UP001595818">
    <property type="component" value="Unassembled WGS sequence"/>
</dbReference>
<name>A0ABV9T4U7_9BACT</name>
<dbReference type="RefSeq" id="WP_377065849.1">
    <property type="nucleotide sequence ID" value="NZ_JBHSJJ010000009.1"/>
</dbReference>
<dbReference type="PROSITE" id="PS00059">
    <property type="entry name" value="ADH_ZINC"/>
    <property type="match status" value="1"/>
</dbReference>
<evidence type="ECO:0000256" key="4">
    <source>
        <dbReference type="RuleBase" id="RU361277"/>
    </source>
</evidence>
<evidence type="ECO:0000256" key="3">
    <source>
        <dbReference type="ARBA" id="ARBA00023002"/>
    </source>
</evidence>
<dbReference type="InterPro" id="IPR011032">
    <property type="entry name" value="GroES-like_sf"/>
</dbReference>
<dbReference type="Pfam" id="PF00107">
    <property type="entry name" value="ADH_zinc_N"/>
    <property type="match status" value="1"/>
</dbReference>
<dbReference type="Gene3D" id="3.40.50.720">
    <property type="entry name" value="NAD(P)-binding Rossmann-like Domain"/>
    <property type="match status" value="1"/>
</dbReference>
<sequence length="343" mass="37587">MKALTKYEKGKGNVVLMEMPEPVCADNQVVLEVSCCGICGTDLHVYHDTFKNYPPVIMGHEFSGKVIDMGKNVKDVKPSDTFSVLGATAITCGVCSYCYSGEFMFCKNRRGMGHGVHGAFAKYAAARVDQLFPVPEGVSMEEAAMVEPLAAAVHAVCDIARFKIGDVVLVSGPGTMGLMSLKLLLAQGIKTIVAGTSEDNYRLDLAKKYGAARTVKVDKEDLAAVIEEETMGMGVDLALECAGAEGSVRNCMQSLRAQGRYVQVGHFGKDLTVPWDLIAFRQLKIHGSVGYNRDTWLQTFRILEQGNLNIKDIITHRFKLSEWEKGFELSEKKQAVKVLLYPD</sequence>
<evidence type="ECO:0000256" key="1">
    <source>
        <dbReference type="ARBA" id="ARBA00022723"/>
    </source>
</evidence>
<dbReference type="Pfam" id="PF08240">
    <property type="entry name" value="ADH_N"/>
    <property type="match status" value="1"/>
</dbReference>
<keyword evidence="7" id="KW-1185">Reference proteome</keyword>
<evidence type="ECO:0000313" key="6">
    <source>
        <dbReference type="EMBL" id="MFC4873215.1"/>
    </source>
</evidence>